<feature type="domain" description="SGNH hydrolase-type esterase" evidence="3">
    <location>
        <begin position="225"/>
        <end position="385"/>
    </location>
</feature>
<organism evidence="4 5">
    <name type="scientific">Sphingomonas hankookensis</name>
    <dbReference type="NCBI Taxonomy" id="563996"/>
    <lineage>
        <taxon>Bacteria</taxon>
        <taxon>Pseudomonadati</taxon>
        <taxon>Pseudomonadota</taxon>
        <taxon>Alphaproteobacteria</taxon>
        <taxon>Sphingomonadales</taxon>
        <taxon>Sphingomonadaceae</taxon>
        <taxon>Sphingomonas</taxon>
    </lineage>
</organism>
<comment type="caution">
    <text evidence="4">The sequence shown here is derived from an EMBL/GenBank/DDBJ whole genome shotgun (WGS) entry which is preliminary data.</text>
</comment>
<dbReference type="RefSeq" id="WP_066689601.1">
    <property type="nucleotide sequence ID" value="NZ_CP117025.1"/>
</dbReference>
<dbReference type="PANTHER" id="PTHR30383">
    <property type="entry name" value="THIOESTERASE 1/PROTEASE 1/LYSOPHOSPHOLIPASE L1"/>
    <property type="match status" value="1"/>
</dbReference>
<feature type="compositionally biased region" description="Polar residues" evidence="1">
    <location>
        <begin position="303"/>
        <end position="317"/>
    </location>
</feature>
<gene>
    <name evidence="4" type="ORF">AVT10_13110</name>
</gene>
<accession>A0ABR5YCY7</accession>
<keyword evidence="5" id="KW-1185">Reference proteome</keyword>
<sequence length="423" mass="43918">MSALFALALAQAASAQACIGGLCDAERLRPFLEKLASAKEAPEPVRILQIGDSHTAGDQITGSWRTALQTRFGRAGRGVLPPGRPYAGYLTRDITAGQSIGWSVNGIFGAAYSANSNIRLGLSGYSLTSEQPGATVTLSADNGRNFDRLTVCALSGPGQGSLQLSLGAAVVAWSLDGAQAGSRCRTLDGNGEATIASATVIGGPVTITSWSTERRMGGGVILSNLGTVGAQFLHFGRTDDRVVATELAAYRPDLIVVAYGTNEAFRPGFSASAYEATLRADLTRLRRLAPDVPMLLIGAPDSATKQPGLQSGESGTSAPCADGGGWRPTAALASVQAVQRRQARAFGIAYWDWAQRMGGRCVADGWTQGATPLMRGDHVHFTSRGGAEIARLLQADLDAAMTRIVGAAPSSGWSTTAPSAPVR</sequence>
<keyword evidence="2" id="KW-0732">Signal</keyword>
<dbReference type="InterPro" id="IPR036514">
    <property type="entry name" value="SGNH_hydro_sf"/>
</dbReference>
<evidence type="ECO:0000256" key="2">
    <source>
        <dbReference type="SAM" id="SignalP"/>
    </source>
</evidence>
<dbReference type="InterPro" id="IPR051532">
    <property type="entry name" value="Ester_Hydrolysis_Enzymes"/>
</dbReference>
<feature type="region of interest" description="Disordered" evidence="1">
    <location>
        <begin position="303"/>
        <end position="323"/>
    </location>
</feature>
<dbReference type="PANTHER" id="PTHR30383:SF29">
    <property type="entry name" value="SGNH HYDROLASE-TYPE ESTERASE DOMAIN-CONTAINING PROTEIN"/>
    <property type="match status" value="1"/>
</dbReference>
<evidence type="ECO:0000259" key="3">
    <source>
        <dbReference type="Pfam" id="PF13472"/>
    </source>
</evidence>
<dbReference type="SUPFAM" id="SSF52266">
    <property type="entry name" value="SGNH hydrolase"/>
    <property type="match status" value="1"/>
</dbReference>
<dbReference type="Gene3D" id="2.60.120.1360">
    <property type="match status" value="1"/>
</dbReference>
<reference evidence="5" key="1">
    <citation type="submission" date="2016-01" db="EMBL/GenBank/DDBJ databases">
        <title>Draft genome of Chromobacterium sp. F49.</title>
        <authorList>
            <person name="Hong K.W."/>
        </authorList>
    </citation>
    <scope>NUCLEOTIDE SEQUENCE [LARGE SCALE GENOMIC DNA]</scope>
    <source>
        <strain evidence="5">CN3</strain>
    </source>
</reference>
<dbReference type="Pfam" id="PF13472">
    <property type="entry name" value="Lipase_GDSL_2"/>
    <property type="match status" value="1"/>
</dbReference>
<proteinExistence type="predicted"/>
<evidence type="ECO:0000313" key="4">
    <source>
        <dbReference type="EMBL" id="KZE15780.1"/>
    </source>
</evidence>
<name>A0ABR5YCY7_9SPHN</name>
<evidence type="ECO:0000256" key="1">
    <source>
        <dbReference type="SAM" id="MobiDB-lite"/>
    </source>
</evidence>
<feature type="chain" id="PRO_5046736640" description="SGNH hydrolase-type esterase domain-containing protein" evidence="2">
    <location>
        <begin position="18"/>
        <end position="423"/>
    </location>
</feature>
<protein>
    <recommendedName>
        <fullName evidence="3">SGNH hydrolase-type esterase domain-containing protein</fullName>
    </recommendedName>
</protein>
<dbReference type="Proteomes" id="UP000076609">
    <property type="component" value="Unassembled WGS sequence"/>
</dbReference>
<dbReference type="Gene3D" id="3.40.50.1110">
    <property type="entry name" value="SGNH hydrolase"/>
    <property type="match status" value="1"/>
</dbReference>
<evidence type="ECO:0000313" key="5">
    <source>
        <dbReference type="Proteomes" id="UP000076609"/>
    </source>
</evidence>
<dbReference type="EMBL" id="LQQO01000011">
    <property type="protein sequence ID" value="KZE15780.1"/>
    <property type="molecule type" value="Genomic_DNA"/>
</dbReference>
<dbReference type="InterPro" id="IPR013830">
    <property type="entry name" value="SGNH_hydro"/>
</dbReference>
<feature type="signal peptide" evidence="2">
    <location>
        <begin position="1"/>
        <end position="17"/>
    </location>
</feature>